<evidence type="ECO:0000256" key="1">
    <source>
        <dbReference type="SAM" id="MobiDB-lite"/>
    </source>
</evidence>
<protein>
    <submittedName>
        <fullName evidence="2">Uncharacterized protein</fullName>
    </submittedName>
</protein>
<feature type="region of interest" description="Disordered" evidence="1">
    <location>
        <begin position="117"/>
        <end position="138"/>
    </location>
</feature>
<organism evidence="2 3">
    <name type="scientific">Rangifer tarandus platyrhynchus</name>
    <name type="common">Svalbard reindeer</name>
    <dbReference type="NCBI Taxonomy" id="3082113"/>
    <lineage>
        <taxon>Eukaryota</taxon>
        <taxon>Metazoa</taxon>
        <taxon>Chordata</taxon>
        <taxon>Craniata</taxon>
        <taxon>Vertebrata</taxon>
        <taxon>Euteleostomi</taxon>
        <taxon>Mammalia</taxon>
        <taxon>Eutheria</taxon>
        <taxon>Laurasiatheria</taxon>
        <taxon>Artiodactyla</taxon>
        <taxon>Ruminantia</taxon>
        <taxon>Pecora</taxon>
        <taxon>Cervidae</taxon>
        <taxon>Odocoileinae</taxon>
        <taxon>Rangifer</taxon>
    </lineage>
</organism>
<feature type="region of interest" description="Disordered" evidence="1">
    <location>
        <begin position="1"/>
        <end position="87"/>
    </location>
</feature>
<evidence type="ECO:0000313" key="3">
    <source>
        <dbReference type="Proteomes" id="UP001176941"/>
    </source>
</evidence>
<name>A0ABN8YLY1_RANTA</name>
<evidence type="ECO:0000313" key="2">
    <source>
        <dbReference type="EMBL" id="CAI9160891.1"/>
    </source>
</evidence>
<dbReference type="EMBL" id="OX459938">
    <property type="protein sequence ID" value="CAI9160891.1"/>
    <property type="molecule type" value="Genomic_DNA"/>
</dbReference>
<gene>
    <name evidence="2" type="ORF">MRATA1EN1_LOCUS9853</name>
</gene>
<reference evidence="2" key="1">
    <citation type="submission" date="2023-04" db="EMBL/GenBank/DDBJ databases">
        <authorList>
            <consortium name="ELIXIR-Norway"/>
        </authorList>
    </citation>
    <scope>NUCLEOTIDE SEQUENCE [LARGE SCALE GENOMIC DNA]</scope>
</reference>
<feature type="compositionally biased region" description="Basic and acidic residues" evidence="1">
    <location>
        <begin position="61"/>
        <end position="81"/>
    </location>
</feature>
<feature type="compositionally biased region" description="Basic and acidic residues" evidence="1">
    <location>
        <begin position="24"/>
        <end position="35"/>
    </location>
</feature>
<dbReference type="Proteomes" id="UP001176941">
    <property type="component" value="Chromosome 2"/>
</dbReference>
<sequence>MRDKEQTLYRSLGRNRRHCNNEVSWKRNTEERQGEQRTGAAGARKESAAARHKGPLCWAPRPREDLAPRSAGPRDDARSLEGDPGIPAEYRTAWATKKHQEMSLHRKTRLQTRGGIAEGSLECPGPPGKSSLHPQVPERDPRIPQPLGTAVLTTGSLDTGTPAPLACILEMASQRSPDMTPGALGFMLAAAPPDPRQCPASAPTCALSLSQWRPCPPGSLLAWRLRLHLAQALPELLDHPVGYDHTFFNEVQGPLPS</sequence>
<proteinExistence type="predicted"/>
<accession>A0ABN8YLY1</accession>
<keyword evidence="3" id="KW-1185">Reference proteome</keyword>